<evidence type="ECO:0000256" key="4">
    <source>
        <dbReference type="ARBA" id="ARBA00022840"/>
    </source>
</evidence>
<keyword evidence="3" id="KW-0227">DNA damage</keyword>
<feature type="domain" description="RecA family profile 1" evidence="8">
    <location>
        <begin position="95"/>
        <end position="271"/>
    </location>
</feature>
<evidence type="ECO:0000256" key="5">
    <source>
        <dbReference type="ARBA" id="ARBA00023204"/>
    </source>
</evidence>
<feature type="compositionally biased region" description="Basic and acidic residues" evidence="7">
    <location>
        <begin position="81"/>
        <end position="93"/>
    </location>
</feature>
<dbReference type="GO" id="GO:0005524">
    <property type="term" value="F:ATP binding"/>
    <property type="evidence" value="ECO:0007669"/>
    <property type="project" value="UniProtKB-KW"/>
</dbReference>
<comment type="subcellular location">
    <subcellularLocation>
        <location evidence="1">Nucleus</location>
    </subcellularLocation>
</comment>
<evidence type="ECO:0000313" key="10">
    <source>
        <dbReference type="Proteomes" id="UP000054266"/>
    </source>
</evidence>
<evidence type="ECO:0000259" key="8">
    <source>
        <dbReference type="PROSITE" id="PS50162"/>
    </source>
</evidence>
<proteinExistence type="predicted"/>
<dbReference type="GO" id="GO:0000730">
    <property type="term" value="P:DNA recombinase assembly"/>
    <property type="evidence" value="ECO:0007669"/>
    <property type="project" value="TreeGrafter"/>
</dbReference>
<dbReference type="Pfam" id="PF08423">
    <property type="entry name" value="Rad51"/>
    <property type="match status" value="1"/>
</dbReference>
<evidence type="ECO:0000256" key="7">
    <source>
        <dbReference type="SAM" id="MobiDB-lite"/>
    </source>
</evidence>
<gene>
    <name evidence="9" type="ORF">PV04_03950</name>
</gene>
<dbReference type="InterPro" id="IPR047348">
    <property type="entry name" value="XRCC3-like_C"/>
</dbReference>
<reference evidence="9 10" key="1">
    <citation type="submission" date="2015-01" db="EMBL/GenBank/DDBJ databases">
        <title>The Genome Sequence of Capronia semiimmersa CBS27337.</title>
        <authorList>
            <consortium name="The Broad Institute Genomics Platform"/>
            <person name="Cuomo C."/>
            <person name="de Hoog S."/>
            <person name="Gorbushina A."/>
            <person name="Stielow B."/>
            <person name="Teixiera M."/>
            <person name="Abouelleil A."/>
            <person name="Chapman S.B."/>
            <person name="Priest M."/>
            <person name="Young S.K."/>
            <person name="Wortman J."/>
            <person name="Nusbaum C."/>
            <person name="Birren B."/>
        </authorList>
    </citation>
    <scope>NUCLEOTIDE SEQUENCE [LARGE SCALE GENOMIC DNA]</scope>
    <source>
        <strain evidence="9 10">CBS 27337</strain>
    </source>
</reference>
<dbReference type="GO" id="GO:0003697">
    <property type="term" value="F:single-stranded DNA binding"/>
    <property type="evidence" value="ECO:0007669"/>
    <property type="project" value="TreeGrafter"/>
</dbReference>
<keyword evidence="4" id="KW-0067">ATP-binding</keyword>
<dbReference type="Proteomes" id="UP000054266">
    <property type="component" value="Unassembled WGS sequence"/>
</dbReference>
<keyword evidence="10" id="KW-1185">Reference proteome</keyword>
<dbReference type="GO" id="GO:0061982">
    <property type="term" value="P:meiosis I cell cycle process"/>
    <property type="evidence" value="ECO:0007669"/>
    <property type="project" value="UniProtKB-ARBA"/>
</dbReference>
<dbReference type="AlphaFoldDB" id="A0A0D2E0V7"/>
<dbReference type="GO" id="GO:0000150">
    <property type="term" value="F:DNA strand exchange activity"/>
    <property type="evidence" value="ECO:0007669"/>
    <property type="project" value="TreeGrafter"/>
</dbReference>
<dbReference type="GO" id="GO:0005634">
    <property type="term" value="C:nucleus"/>
    <property type="evidence" value="ECO:0007669"/>
    <property type="project" value="UniProtKB-SubCell"/>
</dbReference>
<dbReference type="InterPro" id="IPR020588">
    <property type="entry name" value="RecA_ATP-bd"/>
</dbReference>
<accession>A0A0D2E0V7</accession>
<evidence type="ECO:0000313" key="9">
    <source>
        <dbReference type="EMBL" id="KIW67972.1"/>
    </source>
</evidence>
<evidence type="ECO:0000256" key="6">
    <source>
        <dbReference type="ARBA" id="ARBA00023242"/>
    </source>
</evidence>
<protein>
    <recommendedName>
        <fullName evidence="8">RecA family profile 1 domain-containing protein</fullName>
    </recommendedName>
</protein>
<evidence type="ECO:0000256" key="2">
    <source>
        <dbReference type="ARBA" id="ARBA00022741"/>
    </source>
</evidence>
<feature type="region of interest" description="Disordered" evidence="7">
    <location>
        <begin position="72"/>
        <end position="94"/>
    </location>
</feature>
<dbReference type="Gene3D" id="3.40.50.300">
    <property type="entry name" value="P-loop containing nucleotide triphosphate hydrolases"/>
    <property type="match status" value="1"/>
</dbReference>
<dbReference type="STRING" id="5601.A0A0D2E0V7"/>
<dbReference type="CDD" id="cd19491">
    <property type="entry name" value="XRCC3"/>
    <property type="match status" value="1"/>
</dbReference>
<organism evidence="9 10">
    <name type="scientific">Phialophora macrospora</name>
    <dbReference type="NCBI Taxonomy" id="1851006"/>
    <lineage>
        <taxon>Eukaryota</taxon>
        <taxon>Fungi</taxon>
        <taxon>Dikarya</taxon>
        <taxon>Ascomycota</taxon>
        <taxon>Pezizomycotina</taxon>
        <taxon>Eurotiomycetes</taxon>
        <taxon>Chaetothyriomycetidae</taxon>
        <taxon>Chaetothyriales</taxon>
        <taxon>Herpotrichiellaceae</taxon>
        <taxon>Phialophora</taxon>
    </lineage>
</organism>
<dbReference type="SUPFAM" id="SSF52540">
    <property type="entry name" value="P-loop containing nucleoside triphosphate hydrolases"/>
    <property type="match status" value="1"/>
</dbReference>
<dbReference type="GO" id="GO:0140664">
    <property type="term" value="F:ATP-dependent DNA damage sensor activity"/>
    <property type="evidence" value="ECO:0007669"/>
    <property type="project" value="InterPro"/>
</dbReference>
<dbReference type="InterPro" id="IPR027417">
    <property type="entry name" value="P-loop_NTPase"/>
</dbReference>
<dbReference type="EMBL" id="KN846958">
    <property type="protein sequence ID" value="KIW67972.1"/>
    <property type="molecule type" value="Genomic_DNA"/>
</dbReference>
<name>A0A0D2E0V7_9EURO</name>
<sequence>MDLLDVLPDLDLKPHTHLLHSLDKNGVSVSQLIALAPTEIARICPLPPRDVDRLARDVVKALQQDVLRGVKRKRKNTADTPGEHQTKAKETKTNEQAGVKTLDLILDKALNGGIQPGHITEVVGESRTGKTTFALGLLLSVQLAPPIGLGKAGIFVTSEGPLNTKRLNQMLLSFADLPPKQRPSLDHVHAITVSDLEAQEHILRYQLPVAIQRYNVGLVVLDSVTANFRAEYSTRTPAQLADRAVELTNLGNILRHIAVEHHVAIVVTNQVSDRFDDSKSLFRSGSPATPSSPATSLQNLPAAVAERRQETQSLDHQQRFFTGWGDTKGNTEHEQLKTPALGLAWANQISARIVLKMESERQEYIGGSIWKDKNPTRTFGVVFAPWAPTTKPPIRYEIAPQGIVSITNPERPTEAPGAIDEEHAELLDEALWATDEDDEFP</sequence>
<dbReference type="GO" id="GO:0042148">
    <property type="term" value="P:DNA strand invasion"/>
    <property type="evidence" value="ECO:0007669"/>
    <property type="project" value="TreeGrafter"/>
</dbReference>
<evidence type="ECO:0000256" key="1">
    <source>
        <dbReference type="ARBA" id="ARBA00004123"/>
    </source>
</evidence>
<dbReference type="GO" id="GO:0006312">
    <property type="term" value="P:mitotic recombination"/>
    <property type="evidence" value="ECO:0007669"/>
    <property type="project" value="TreeGrafter"/>
</dbReference>
<dbReference type="PROSITE" id="PS50162">
    <property type="entry name" value="RECA_2"/>
    <property type="match status" value="1"/>
</dbReference>
<dbReference type="PANTHER" id="PTHR22942:SF66">
    <property type="entry name" value="RE19845P"/>
    <property type="match status" value="1"/>
</dbReference>
<dbReference type="InterPro" id="IPR013632">
    <property type="entry name" value="Rad51_C"/>
</dbReference>
<evidence type="ECO:0000256" key="3">
    <source>
        <dbReference type="ARBA" id="ARBA00022763"/>
    </source>
</evidence>
<keyword evidence="5" id="KW-0234">DNA repair</keyword>
<keyword evidence="2" id="KW-0547">Nucleotide-binding</keyword>
<dbReference type="PANTHER" id="PTHR22942">
    <property type="entry name" value="RECA/RAD51/RADA DNA STRAND-PAIRING FAMILY MEMBER"/>
    <property type="match status" value="1"/>
</dbReference>
<keyword evidence="6" id="KW-0539">Nucleus</keyword>
<dbReference type="HOGENOM" id="CLU_013059_1_1_1"/>
<dbReference type="GO" id="GO:0003690">
    <property type="term" value="F:double-stranded DNA binding"/>
    <property type="evidence" value="ECO:0007669"/>
    <property type="project" value="TreeGrafter"/>
</dbReference>